<name>A0A1F5GDA6_9BACT</name>
<evidence type="ECO:0000313" key="9">
    <source>
        <dbReference type="Proteomes" id="UP000177124"/>
    </source>
</evidence>
<evidence type="ECO:0000256" key="3">
    <source>
        <dbReference type="ARBA" id="ARBA00023004"/>
    </source>
</evidence>
<gene>
    <name evidence="8" type="ORF">A3D07_02845</name>
</gene>
<dbReference type="EMBL" id="MFBF01000061">
    <property type="protein sequence ID" value="OGD89839.1"/>
    <property type="molecule type" value="Genomic_DNA"/>
</dbReference>
<evidence type="ECO:0000259" key="6">
    <source>
        <dbReference type="Pfam" id="PF00330"/>
    </source>
</evidence>
<proteinExistence type="predicted"/>
<dbReference type="GO" id="GO:0170034">
    <property type="term" value="P:L-amino acid biosynthetic process"/>
    <property type="evidence" value="ECO:0007669"/>
    <property type="project" value="UniProtKB-ARBA"/>
</dbReference>
<sequence length="629" mass="69185">MDLERGSETQNQGEFKISRGLHYVTESGVGQAKDAPLAKWVSTDEIIPSIWCMRYSDPENLGRYLLTGRGGIKTGQIQSQNPQVLVLGESSGRGSSREHAQLALRGAGIELVVGDNLAKIFEDNCHNYGIHTLSLKKAREMGVFERGSISMNELMSQYDLVTRDILAYGGLLPYTKARVERKIRIPEITTRMRQMTIAEKIIARSARTPQGDAGVEAVQPGDAVIVKTDKKYAYELQTIISQQVLEETFGSDTSIKSKNVWLFEDHLAHMGPDNPVTKRHRDAQRAFARKFQIPEYRVEENGVEGICHTVMLESHVLPGDLVLGNDSHTCHLGAANALALGKGASEFAAAVVTEDTPLVVPESIRIELRGNLNPGITSKDVMLHLISRKQFRDDLVAANRILQFGGEALNRLEFDDQAVLTNMAIEGQAYTGIIEPNEKLIEYMTGRHNLDRAIIERMLVYPDNDARYYRRFILDLSTVGRMVALPGDTQNAVPLEEVKGVEAQFFYIGSCAGGKIKDLREAARVLDGRKVASGVELQIQASSRLVREQAEKEGLIQIFTEAGVKVITQGCGACMGATEDSSERTEVVLSDTDRNFRGRMGKHRKVYLASSAVVAASAVAGGICAPKDL</sequence>
<dbReference type="GO" id="GO:0051536">
    <property type="term" value="F:iron-sulfur cluster binding"/>
    <property type="evidence" value="ECO:0007669"/>
    <property type="project" value="UniProtKB-KW"/>
</dbReference>
<dbReference type="InterPro" id="IPR015931">
    <property type="entry name" value="Acnase/IPM_dHydase_lsu_aba_1/3"/>
</dbReference>
<keyword evidence="5" id="KW-0456">Lyase</keyword>
<dbReference type="UniPathway" id="UPA00223">
    <property type="reaction ID" value="UER00718"/>
</dbReference>
<dbReference type="SUPFAM" id="SSF53732">
    <property type="entry name" value="Aconitase iron-sulfur domain"/>
    <property type="match status" value="1"/>
</dbReference>
<reference evidence="8 9" key="1">
    <citation type="journal article" date="2016" name="Nat. Commun.">
        <title>Thousands of microbial genomes shed light on interconnected biogeochemical processes in an aquifer system.</title>
        <authorList>
            <person name="Anantharaman K."/>
            <person name="Brown C.T."/>
            <person name="Hug L.A."/>
            <person name="Sharon I."/>
            <person name="Castelle C.J."/>
            <person name="Probst A.J."/>
            <person name="Thomas B.C."/>
            <person name="Singh A."/>
            <person name="Wilkins M.J."/>
            <person name="Karaoz U."/>
            <person name="Brodie E.L."/>
            <person name="Williams K.H."/>
            <person name="Hubbard S.S."/>
            <person name="Banfield J.F."/>
        </authorList>
    </citation>
    <scope>NUCLEOTIDE SEQUENCE [LARGE SCALE GENOMIC DNA]</scope>
</reference>
<dbReference type="InterPro" id="IPR015928">
    <property type="entry name" value="Aconitase/3IPM_dehydase_swvl"/>
</dbReference>
<evidence type="ECO:0000256" key="5">
    <source>
        <dbReference type="ARBA" id="ARBA00023239"/>
    </source>
</evidence>
<protein>
    <submittedName>
        <fullName evidence="8">Uncharacterized protein</fullName>
    </submittedName>
</protein>
<dbReference type="InterPro" id="IPR000573">
    <property type="entry name" value="AconitaseA/IPMdHydase_ssu_swvl"/>
</dbReference>
<dbReference type="PANTHER" id="PTHR43822">
    <property type="entry name" value="HOMOACONITASE, MITOCHONDRIAL-RELATED"/>
    <property type="match status" value="1"/>
</dbReference>
<dbReference type="Gene3D" id="3.20.19.10">
    <property type="entry name" value="Aconitase, domain 4"/>
    <property type="match status" value="1"/>
</dbReference>
<evidence type="ECO:0000259" key="7">
    <source>
        <dbReference type="Pfam" id="PF00694"/>
    </source>
</evidence>
<keyword evidence="4" id="KW-0411">Iron-sulfur</keyword>
<organism evidence="8 9">
    <name type="scientific">Candidatus Curtissbacteria bacterium RIFCSPHIGHO2_02_FULL_42_15</name>
    <dbReference type="NCBI Taxonomy" id="1797716"/>
    <lineage>
        <taxon>Bacteria</taxon>
        <taxon>Candidatus Curtissiibacteriota</taxon>
    </lineage>
</organism>
<feature type="domain" description="Aconitase/3-isopropylmalate dehydratase large subunit alpha/beta/alpha" evidence="6">
    <location>
        <begin position="285"/>
        <end position="621"/>
    </location>
</feature>
<dbReference type="Proteomes" id="UP000177124">
    <property type="component" value="Unassembled WGS sequence"/>
</dbReference>
<dbReference type="GO" id="GO:0170038">
    <property type="term" value="P:proteinogenic amino acid biosynthetic process"/>
    <property type="evidence" value="ECO:0007669"/>
    <property type="project" value="UniProtKB-ARBA"/>
</dbReference>
<dbReference type="InterPro" id="IPR001030">
    <property type="entry name" value="Acoase/IPM_deHydtase_lsu_aba"/>
</dbReference>
<dbReference type="GO" id="GO:0046872">
    <property type="term" value="F:metal ion binding"/>
    <property type="evidence" value="ECO:0007669"/>
    <property type="project" value="UniProtKB-KW"/>
</dbReference>
<comment type="caution">
    <text evidence="8">The sequence shown here is derived from an EMBL/GenBank/DDBJ whole genome shotgun (WGS) entry which is preliminary data.</text>
</comment>
<dbReference type="PRINTS" id="PR00415">
    <property type="entry name" value="ACONITASE"/>
</dbReference>
<keyword evidence="3" id="KW-0408">Iron</keyword>
<dbReference type="AlphaFoldDB" id="A0A1F5GDA6"/>
<dbReference type="PANTHER" id="PTHR43822:SF2">
    <property type="entry name" value="HOMOACONITASE, MITOCHONDRIAL"/>
    <property type="match status" value="1"/>
</dbReference>
<evidence type="ECO:0000256" key="4">
    <source>
        <dbReference type="ARBA" id="ARBA00023014"/>
    </source>
</evidence>
<dbReference type="InterPro" id="IPR050067">
    <property type="entry name" value="IPM_dehydratase_rel_enz"/>
</dbReference>
<dbReference type="InterPro" id="IPR036008">
    <property type="entry name" value="Aconitase_4Fe-4S_dom"/>
</dbReference>
<comment type="cofactor">
    <cofactor evidence="1">
        <name>[4Fe-4S] cluster</name>
        <dbReference type="ChEBI" id="CHEBI:49883"/>
    </cofactor>
</comment>
<dbReference type="InterPro" id="IPR018136">
    <property type="entry name" value="Aconitase_4Fe-4S_BS"/>
</dbReference>
<evidence type="ECO:0000256" key="1">
    <source>
        <dbReference type="ARBA" id="ARBA00001966"/>
    </source>
</evidence>
<feature type="domain" description="Aconitase A/isopropylmalate dehydratase small subunit swivel" evidence="7">
    <location>
        <begin position="78"/>
        <end position="137"/>
    </location>
</feature>
<dbReference type="Pfam" id="PF00694">
    <property type="entry name" value="Aconitase_C"/>
    <property type="match status" value="1"/>
</dbReference>
<dbReference type="PROSITE" id="PS01244">
    <property type="entry name" value="ACONITASE_2"/>
    <property type="match status" value="1"/>
</dbReference>
<dbReference type="GO" id="GO:0016829">
    <property type="term" value="F:lyase activity"/>
    <property type="evidence" value="ECO:0007669"/>
    <property type="project" value="UniProtKB-KW"/>
</dbReference>
<dbReference type="Pfam" id="PF00330">
    <property type="entry name" value="Aconitase"/>
    <property type="match status" value="1"/>
</dbReference>
<keyword evidence="2" id="KW-0479">Metal-binding</keyword>
<evidence type="ECO:0000256" key="2">
    <source>
        <dbReference type="ARBA" id="ARBA00022723"/>
    </source>
</evidence>
<accession>A0A1F5GDA6</accession>
<evidence type="ECO:0000313" key="8">
    <source>
        <dbReference type="EMBL" id="OGD89839.1"/>
    </source>
</evidence>
<dbReference type="Gene3D" id="3.30.499.10">
    <property type="entry name" value="Aconitase, domain 3"/>
    <property type="match status" value="2"/>
</dbReference>
<dbReference type="SUPFAM" id="SSF52016">
    <property type="entry name" value="LeuD/IlvD-like"/>
    <property type="match status" value="1"/>
</dbReference>
<dbReference type="GO" id="GO:0006099">
    <property type="term" value="P:tricarboxylic acid cycle"/>
    <property type="evidence" value="ECO:0007669"/>
    <property type="project" value="UniProtKB-UniPathway"/>
</dbReference>
<dbReference type="STRING" id="1797716.A3D07_02845"/>